<dbReference type="InterPro" id="IPR041203">
    <property type="entry name" value="Bact_A2M_MG5"/>
</dbReference>
<evidence type="ECO:0000259" key="4">
    <source>
        <dbReference type="SMART" id="SM01359"/>
    </source>
</evidence>
<name>A0A1M6NYM7_REIAG</name>
<feature type="domain" description="Alpha-2-macroglobulin bait region" evidence="4">
    <location>
        <begin position="979"/>
        <end position="1121"/>
    </location>
</feature>
<keyword evidence="7" id="KW-1185">Reference proteome</keyword>
<dbReference type="Pfam" id="PF17962">
    <property type="entry name" value="bMG6"/>
    <property type="match status" value="1"/>
</dbReference>
<dbReference type="SMART" id="SM01359">
    <property type="entry name" value="A2M_N_2"/>
    <property type="match status" value="1"/>
</dbReference>
<evidence type="ECO:0000313" key="7">
    <source>
        <dbReference type="Proteomes" id="UP000184474"/>
    </source>
</evidence>
<dbReference type="PROSITE" id="PS51257">
    <property type="entry name" value="PROKAR_LIPOPROTEIN"/>
    <property type="match status" value="1"/>
</dbReference>
<dbReference type="GO" id="GO:0004866">
    <property type="term" value="F:endopeptidase inhibitor activity"/>
    <property type="evidence" value="ECO:0007669"/>
    <property type="project" value="InterPro"/>
</dbReference>
<dbReference type="InterPro" id="IPR021868">
    <property type="entry name" value="Alpha_2_Macroglob_MG3"/>
</dbReference>
<evidence type="ECO:0000256" key="2">
    <source>
        <dbReference type="ARBA" id="ARBA00022729"/>
    </source>
</evidence>
<dbReference type="InterPro" id="IPR001599">
    <property type="entry name" value="Macroglobln_a2"/>
</dbReference>
<dbReference type="InterPro" id="IPR011625">
    <property type="entry name" value="A2M_N_BRD"/>
</dbReference>
<dbReference type="Gene3D" id="2.60.40.3710">
    <property type="match status" value="1"/>
</dbReference>
<dbReference type="EMBL" id="FRAA01000002">
    <property type="protein sequence ID" value="SHK00742.1"/>
    <property type="molecule type" value="Genomic_DNA"/>
</dbReference>
<feature type="domain" description="Alpha-2-macroglobulin" evidence="5">
    <location>
        <begin position="1186"/>
        <end position="1275"/>
    </location>
</feature>
<keyword evidence="2 3" id="KW-0732">Signal</keyword>
<dbReference type="InterPro" id="IPR008930">
    <property type="entry name" value="Terpenoid_cyclase/PrenylTrfase"/>
</dbReference>
<comment type="similarity">
    <text evidence="1">Belongs to the protease inhibitor I39 (alpha-2-macroglobulin) family. Bacterial alpha-2-macroglobulin subfamily.</text>
</comment>
<accession>A0A1M6NYM7</accession>
<dbReference type="RefSeq" id="WP_073121495.1">
    <property type="nucleotide sequence ID" value="NZ_FRAA01000002.1"/>
</dbReference>
<dbReference type="Pfam" id="PF01835">
    <property type="entry name" value="MG2"/>
    <property type="match status" value="1"/>
</dbReference>
<evidence type="ECO:0008006" key="8">
    <source>
        <dbReference type="Google" id="ProtNLM"/>
    </source>
</evidence>
<dbReference type="Gene3D" id="2.60.40.1930">
    <property type="match status" value="1"/>
</dbReference>
<dbReference type="Proteomes" id="UP000184474">
    <property type="component" value="Unassembled WGS sequence"/>
</dbReference>
<dbReference type="Pfam" id="PF07678">
    <property type="entry name" value="TED_complement"/>
    <property type="match status" value="1"/>
</dbReference>
<dbReference type="SMART" id="SM01419">
    <property type="entry name" value="Thiol-ester_cl"/>
    <property type="match status" value="1"/>
</dbReference>
<dbReference type="STRING" id="156994.SAMN04488028_102469"/>
<dbReference type="InterPro" id="IPR011626">
    <property type="entry name" value="Alpha-macroglobulin_TED"/>
</dbReference>
<dbReference type="InterPro" id="IPR041246">
    <property type="entry name" value="Bact_MG10"/>
</dbReference>
<dbReference type="InterPro" id="IPR047565">
    <property type="entry name" value="Alpha-macroglob_thiol-ester_cl"/>
</dbReference>
<organism evidence="6 7">
    <name type="scientific">Reichenbachiella agariperforans</name>
    <dbReference type="NCBI Taxonomy" id="156994"/>
    <lineage>
        <taxon>Bacteria</taxon>
        <taxon>Pseudomonadati</taxon>
        <taxon>Bacteroidota</taxon>
        <taxon>Cytophagia</taxon>
        <taxon>Cytophagales</taxon>
        <taxon>Reichenbachiellaceae</taxon>
        <taxon>Reichenbachiella</taxon>
    </lineage>
</organism>
<dbReference type="SMART" id="SM01360">
    <property type="entry name" value="A2M"/>
    <property type="match status" value="1"/>
</dbReference>
<evidence type="ECO:0000256" key="3">
    <source>
        <dbReference type="SAM" id="SignalP"/>
    </source>
</evidence>
<feature type="chain" id="PRO_5013200810" description="Alpha-2-macroglobulin" evidence="3">
    <location>
        <begin position="22"/>
        <end position="1842"/>
    </location>
</feature>
<dbReference type="Pfam" id="PF17972">
    <property type="entry name" value="bMG5"/>
    <property type="match status" value="1"/>
</dbReference>
<reference evidence="7" key="1">
    <citation type="submission" date="2016-11" db="EMBL/GenBank/DDBJ databases">
        <authorList>
            <person name="Varghese N."/>
            <person name="Submissions S."/>
        </authorList>
    </citation>
    <scope>NUCLEOTIDE SEQUENCE [LARGE SCALE GENOMIC DNA]</scope>
    <source>
        <strain evidence="7">DSM 26134</strain>
    </source>
</reference>
<proteinExistence type="inferred from homology"/>
<dbReference type="PANTHER" id="PTHR40094:SF1">
    <property type="entry name" value="UBIQUITIN DOMAIN-CONTAINING PROTEIN"/>
    <property type="match status" value="1"/>
</dbReference>
<feature type="signal peptide" evidence="3">
    <location>
        <begin position="1"/>
        <end position="21"/>
    </location>
</feature>
<dbReference type="Pfam" id="PF00207">
    <property type="entry name" value="A2M"/>
    <property type="match status" value="1"/>
</dbReference>
<dbReference type="Pfam" id="PF07703">
    <property type="entry name" value="A2M_BRD"/>
    <property type="match status" value="1"/>
</dbReference>
<dbReference type="InterPro" id="IPR051802">
    <property type="entry name" value="YfhM-like"/>
</dbReference>
<dbReference type="InterPro" id="IPR041462">
    <property type="entry name" value="Bact_A2M_MG6"/>
</dbReference>
<dbReference type="Pfam" id="PF11974">
    <property type="entry name" value="bMG3"/>
    <property type="match status" value="1"/>
</dbReference>
<dbReference type="SUPFAM" id="SSF48239">
    <property type="entry name" value="Terpenoid cyclases/Protein prenyltransferases"/>
    <property type="match status" value="1"/>
</dbReference>
<evidence type="ECO:0000313" key="6">
    <source>
        <dbReference type="EMBL" id="SHK00742.1"/>
    </source>
</evidence>
<dbReference type="GO" id="GO:0005615">
    <property type="term" value="C:extracellular space"/>
    <property type="evidence" value="ECO:0007669"/>
    <property type="project" value="InterPro"/>
</dbReference>
<protein>
    <recommendedName>
        <fullName evidence="8">Alpha-2-macroglobulin</fullName>
    </recommendedName>
</protein>
<sequence length="1842" mass="206127">MRNLAILLIGILLFTACADHAKKENEPSFDSPKSLFVDYISEYSSEVISTSSPIKIKLSKALDSIKAGDVGSAGLFQFNPAIEGTVLWEDNRTVVFEPEGRLESGQTYQVSFKIGDLLDTPADKEVFQFSFVTLVQNYEVELKELVPYDVEDLTRVQLKGVIQTADIAESQSVEKILSASQAGKSLEIQWNHDAAKRHYSFTIQDIRRANEESKVQILWKGEPIGVDRDGDEDYTIPALNDFKVTNVFLNRGGDKYISVVFSDPLMAKQNLDGFITIDNNEPRHVIDKNVLKVYPTAELSGKVELKIFRKVKNVAGFSLKEDYTTTFILTQSKPDVKIVANSGVIIPDSKNLILPFEAVGLSAVDVTVVQIFQDNIFQYLQVNDLGSSGQMNRVGRPVIKKTINLRGQGVTDLNAWNRYTLDLAEIFQIDPGAMYDVRIGFRPQHSIYFCANADEQNNQVVIEEETWEELEEGSNWDSYQNFYSNDYDWRERENPCHVSYYMYRDEASKLVFSSNIGLIAKRADQGELYVYANNILDTKAMAEVNFAVYDFQQQLVGSGISNSKGEAKIKLTGKPFVLMAKKGKQYAYLKLNDASSLSLSNFNVTGQDIRKGIKGYIYGERGVWRPGDDIHLSFILEDGQKQLPEGYPVVMELRNPQGQLVKKLVKTESAEGMFDFTVRTHPDAPTGRWSATVTASGVKFTKDIRIETVKPNRLKIDLDFHQERLTALDENIAGDLTVKWLHGAVAKGLKAEFDMTVYPITTSFDKFPNYSFDDQSKQFYSGTEEVFSGNLNSEGYAQVNVTMGEQEDAPGALLAVFTGKVYEEGGNFSIDKVSIPYYPYASFVGVKAPEGDKRGMLLTDEDHIIQIATVDAEGRPVSRDDLEVELYKLEWKWWWDQSANQVSNYIGSSYERPIKSAKVDSENGRAEWKLRINHPSWGRYYVRVTDPESGHSGGKIVYVDWPGWAGKAKGGDRGGANMLSFDLEKEEYKVGEQVKINIPSSKGSRILVSLETGDRIIQSFWVDSEEESTTLAFEATADMAPNLYANVTLIQPHAQSANDLPIRLYGLQSIKVTDPATVLHPEIKMPEKLRPEQEFTIEVKESKGRKMAYTIAMVEDGLLDLTKFKTPSPWSSFYAKESLGIKTWDVYDEVIGAYGGKIERLLAVGGGGGLDDAAKKNLTANRFKPVVKYLGPFVLEAGKTAQHKIKMPQYVGSVRTMVVAAYDGAYGSTDVTTPVKQPVMVLATLPRVVGPDEEISIPVTLFVNDASVKSVNVSLESKQGLRMIGSSSQKVTFSENGEKVVYFKAQATRDFGIAKLGVTAKAGKHVAQYDVEMNLRAPNPPMTDVSDKFLNAGEKWQMAYDPLGMLGTNEATLEISTLPPLNLEQRMQYLIQYPHGCIEQTVSSVFAQLYLGELTAITAESRTAIERNINAAIQRLRTFQTTNGGFAYWPGQVQENDWGTNYAGHFMLEAKKAGYAVPENMLTSWVKYQKRQANQWSSGGRRRSDLVQSYRLYGLALAGEKVVGSMNRLKQTDQLSTVSKWRLALTYAVAGFPDVANELIKGLTTEVEDYREMSYTYGSGIRDRAMILETLAYLGRKEEAFPILEKIAEKMSNKNQWMSTQTTAFSLIGIQSYTKDMDASHVSFEVKEDGANVKFNPGTYVTTVELKNVDKQQPLYVNNKGGSPIYVRLIRKGVPLEGDEEAKQRNIAFDIQYVSKEGTPVKVKDIAQNTDFSAIISVQNTGLSGDYEEIALTQIFPSGWEILNERLNGELINTGYDSPEYADIRDDRVMLYFDLKEKEKKTFEIKLNSAYKGKYYMPAVVVEAMYDDNIYANTAGGWVNVE</sequence>
<evidence type="ECO:0000256" key="1">
    <source>
        <dbReference type="ARBA" id="ARBA00010556"/>
    </source>
</evidence>
<evidence type="ECO:0000259" key="5">
    <source>
        <dbReference type="SMART" id="SM01360"/>
    </source>
</evidence>
<dbReference type="InterPro" id="IPR002890">
    <property type="entry name" value="MG2"/>
</dbReference>
<dbReference type="Pfam" id="PF17973">
    <property type="entry name" value="bMG10"/>
    <property type="match status" value="1"/>
</dbReference>
<dbReference type="CDD" id="cd02891">
    <property type="entry name" value="A2M_like"/>
    <property type="match status" value="1"/>
</dbReference>
<dbReference type="Gene3D" id="1.50.10.20">
    <property type="match status" value="1"/>
</dbReference>
<dbReference type="PANTHER" id="PTHR40094">
    <property type="entry name" value="ALPHA-2-MACROGLOBULIN HOMOLOG"/>
    <property type="match status" value="1"/>
</dbReference>
<gene>
    <name evidence="6" type="ORF">SAMN04488028_102469</name>
</gene>